<keyword evidence="3" id="KW-0865">Zymogen</keyword>
<dbReference type="InterPro" id="IPR002692">
    <property type="entry name" value="S45"/>
</dbReference>
<dbReference type="Pfam" id="PF01804">
    <property type="entry name" value="Penicil_amidase"/>
    <property type="match status" value="1"/>
</dbReference>
<comment type="cofactor">
    <cofactor evidence="5">
        <name>Ca(2+)</name>
        <dbReference type="ChEBI" id="CHEBI:29108"/>
    </cofactor>
    <text evidence="5">Binds 1 Ca(2+) ion per dimer.</text>
</comment>
<evidence type="ECO:0000256" key="2">
    <source>
        <dbReference type="ARBA" id="ARBA00022801"/>
    </source>
</evidence>
<dbReference type="InterPro" id="IPR023343">
    <property type="entry name" value="Penicillin_amidase_dom1"/>
</dbReference>
<proteinExistence type="inferred from homology"/>
<keyword evidence="6" id="KW-0472">Membrane</keyword>
<dbReference type="PIRSF" id="PIRSF001227">
    <property type="entry name" value="Pen_acylase"/>
    <property type="match status" value="1"/>
</dbReference>
<dbReference type="PANTHER" id="PTHR34218">
    <property type="entry name" value="PEPTIDASE S45 PENICILLIN AMIDASE"/>
    <property type="match status" value="1"/>
</dbReference>
<keyword evidence="5" id="KW-0106">Calcium</keyword>
<feature type="transmembrane region" description="Helical" evidence="6">
    <location>
        <begin position="33"/>
        <end position="52"/>
    </location>
</feature>
<evidence type="ECO:0000313" key="7">
    <source>
        <dbReference type="EMBL" id="SFR47885.1"/>
    </source>
</evidence>
<gene>
    <name evidence="7" type="ORF">SAMN04490243_1987</name>
</gene>
<dbReference type="STRING" id="400055.SAMN04490243_1987"/>
<dbReference type="InterPro" id="IPR014395">
    <property type="entry name" value="Pen/GL7ACA/AHL_acylase"/>
</dbReference>
<keyword evidence="8" id="KW-1185">Reference proteome</keyword>
<evidence type="ECO:0000256" key="6">
    <source>
        <dbReference type="SAM" id="Phobius"/>
    </source>
</evidence>
<evidence type="ECO:0000256" key="4">
    <source>
        <dbReference type="PIRSR" id="PIRSR001227-1"/>
    </source>
</evidence>
<reference evidence="7 8" key="1">
    <citation type="submission" date="2016-10" db="EMBL/GenBank/DDBJ databases">
        <authorList>
            <person name="de Groot N.N."/>
        </authorList>
    </citation>
    <scope>NUCLEOTIDE SEQUENCE [LARGE SCALE GENOMIC DNA]</scope>
    <source>
        <strain evidence="7 8">DSM 21019</strain>
    </source>
</reference>
<dbReference type="CDD" id="cd03747">
    <property type="entry name" value="Ntn_PGA_like"/>
    <property type="match status" value="1"/>
</dbReference>
<dbReference type="Gene3D" id="3.60.20.10">
    <property type="entry name" value="Glutamine Phosphoribosylpyrophosphate, subunit 1, domain 1"/>
    <property type="match status" value="1"/>
</dbReference>
<evidence type="ECO:0000256" key="1">
    <source>
        <dbReference type="ARBA" id="ARBA00006586"/>
    </source>
</evidence>
<evidence type="ECO:0000256" key="3">
    <source>
        <dbReference type="ARBA" id="ARBA00023145"/>
    </source>
</evidence>
<accession>A0A1I6H0C4</accession>
<dbReference type="SUPFAM" id="SSF56235">
    <property type="entry name" value="N-terminal nucleophile aminohydrolases (Ntn hydrolases)"/>
    <property type="match status" value="1"/>
</dbReference>
<dbReference type="Gene3D" id="2.30.120.10">
    <property type="match status" value="1"/>
</dbReference>
<comment type="similarity">
    <text evidence="1">Belongs to the peptidase S45 family.</text>
</comment>
<evidence type="ECO:0000313" key="8">
    <source>
        <dbReference type="Proteomes" id="UP000199534"/>
    </source>
</evidence>
<dbReference type="InterPro" id="IPR043147">
    <property type="entry name" value="Penicillin_amidase_A-knob"/>
</dbReference>
<feature type="active site" description="Nucleophile" evidence="4">
    <location>
        <position position="294"/>
    </location>
</feature>
<dbReference type="Gene3D" id="1.10.1400.10">
    <property type="match status" value="1"/>
</dbReference>
<keyword evidence="6" id="KW-1133">Transmembrane helix</keyword>
<dbReference type="EMBL" id="FOYQ01000002">
    <property type="protein sequence ID" value="SFR47885.1"/>
    <property type="molecule type" value="Genomic_DNA"/>
</dbReference>
<name>A0A1I6H0C4_9FLAO</name>
<dbReference type="Gene3D" id="1.10.439.10">
    <property type="entry name" value="Penicillin Amidohydrolase, domain 1"/>
    <property type="match status" value="1"/>
</dbReference>
<keyword evidence="5" id="KW-0479">Metal-binding</keyword>
<dbReference type="InterPro" id="IPR029055">
    <property type="entry name" value="Ntn_hydrolases_N"/>
</dbReference>
<sequence>MASIGQANGDDSIGKAVSLGDTTIELLKTIRRIFKVLLALLLLLVLAGYFFVQHLKPEYDGELEMQGLAASVTVSYDTYGIPHITADSEPDAYRALGYVHAQDRLWQMELLRRIAPGRLSEVFGSQTLDADRLFLTLGIDEASRRHLAKADTLSREYQLSTAYLEGVNTFIAEGPTPLEYYLTGLDKEPFELVDIYNSLGYMAFSFAMAHKTDPLLEDIKNRLGPDYVYSLLEDCSNCTETIPITNPGDSAAATDLQAKLVLPQPRDEVASLTGVSRKIDQIIGGLPLPALEGSNSWVLSPAKTSTGAVLFANDPHIGFAQPSVWFEAHVKSPQYERYGYHLAGIPFPILAHNRQNAYGMTMFENDDIDFFYETVNPEDPSQYSRNGQWESFKEEKRMIEVKGEDAVAFSFRTSDLGPVVNDLFPDLKEETPVVMSWVFTSGKNEVLQALYGISHAGDFQAFEQAVSKIHAPGLNMMYGDAEGNVAWWAAAKLYRFPDSISTKLVMEASLDSLRSDVPFSENPRAINPEAGYVYSANNQPESTSAGYIPGYYLPENRARRITDLLECRDDWDREGVAEMIVDVTSSVDPEIISDLARAVPVDALNETELEFLDMLNSWDGSHALKSPEPVLYHRWVYELSRAVFQDELGEEGFKALLSTHIYKRVLARLVKEREWPWWDNVQTESVETAEAIIEQSFKDALEQVIDQSGEDPDKWEWKNFHTIEFEHPLGAVAALRPIFNIGPYPIHGSREVVNNLAFPYDSTGYFKVNAGPSTRRVIDFSDIENSQSILPTGQSGNPFSPHYDDQSELYIRGEFRKMLMNPAEIQEKEINRLVLTPVRTSE</sequence>
<dbReference type="GO" id="GO:0016811">
    <property type="term" value="F:hydrolase activity, acting on carbon-nitrogen (but not peptide) bonds, in linear amides"/>
    <property type="evidence" value="ECO:0007669"/>
    <property type="project" value="InterPro"/>
</dbReference>
<dbReference type="Proteomes" id="UP000199534">
    <property type="component" value="Unassembled WGS sequence"/>
</dbReference>
<feature type="binding site" evidence="5">
    <location>
        <position position="366"/>
    </location>
    <ligand>
        <name>Ca(2+)</name>
        <dbReference type="ChEBI" id="CHEBI:29108"/>
    </ligand>
</feature>
<keyword evidence="6" id="KW-0812">Transmembrane</keyword>
<feature type="binding site" evidence="5">
    <location>
        <position position="369"/>
    </location>
    <ligand>
        <name>Ca(2+)</name>
        <dbReference type="ChEBI" id="CHEBI:29108"/>
    </ligand>
</feature>
<dbReference type="PANTHER" id="PTHR34218:SF5">
    <property type="entry name" value="PENICILLIN ACYLASE FAMILY PROTEIN"/>
    <property type="match status" value="1"/>
</dbReference>
<dbReference type="AlphaFoldDB" id="A0A1I6H0C4"/>
<dbReference type="GO" id="GO:0046872">
    <property type="term" value="F:metal ion binding"/>
    <property type="evidence" value="ECO:0007669"/>
    <property type="project" value="UniProtKB-KW"/>
</dbReference>
<dbReference type="RefSeq" id="WP_245759801.1">
    <property type="nucleotide sequence ID" value="NZ_FOYQ01000002.1"/>
</dbReference>
<keyword evidence="2" id="KW-0378">Hydrolase</keyword>
<dbReference type="GO" id="GO:0017000">
    <property type="term" value="P:antibiotic biosynthetic process"/>
    <property type="evidence" value="ECO:0007669"/>
    <property type="project" value="InterPro"/>
</dbReference>
<evidence type="ECO:0000256" key="5">
    <source>
        <dbReference type="PIRSR" id="PIRSR001227-2"/>
    </source>
</evidence>
<dbReference type="InterPro" id="IPR043146">
    <property type="entry name" value="Penicillin_amidase_N_B-knob"/>
</dbReference>
<protein>
    <submittedName>
        <fullName evidence="7">Penicillin amidase</fullName>
    </submittedName>
</protein>
<organism evidence="7 8">
    <name type="scientific">Robiginitalea myxolifaciens</name>
    <dbReference type="NCBI Taxonomy" id="400055"/>
    <lineage>
        <taxon>Bacteria</taxon>
        <taxon>Pseudomonadati</taxon>
        <taxon>Bacteroidota</taxon>
        <taxon>Flavobacteriia</taxon>
        <taxon>Flavobacteriales</taxon>
        <taxon>Flavobacteriaceae</taxon>
        <taxon>Robiginitalea</taxon>
    </lineage>
</organism>